<reference evidence="1" key="1">
    <citation type="journal article" date="2023" name="G3 (Bethesda)">
        <title>A reference genome for the long-term kleptoplast-retaining sea slug Elysia crispata morphotype clarki.</title>
        <authorList>
            <person name="Eastman K.E."/>
            <person name="Pendleton A.L."/>
            <person name="Shaikh M.A."/>
            <person name="Suttiyut T."/>
            <person name="Ogas R."/>
            <person name="Tomko P."/>
            <person name="Gavelis G."/>
            <person name="Widhalm J.R."/>
            <person name="Wisecaver J.H."/>
        </authorList>
    </citation>
    <scope>NUCLEOTIDE SEQUENCE</scope>
    <source>
        <strain evidence="1">ECLA1</strain>
    </source>
</reference>
<accession>A0AAE1AYG0</accession>
<gene>
    <name evidence="1" type="ORF">RRG08_026642</name>
</gene>
<dbReference type="EMBL" id="JAWDGP010000883">
    <property type="protein sequence ID" value="KAK3796385.1"/>
    <property type="molecule type" value="Genomic_DNA"/>
</dbReference>
<keyword evidence="2" id="KW-1185">Reference proteome</keyword>
<dbReference type="Proteomes" id="UP001283361">
    <property type="component" value="Unassembled WGS sequence"/>
</dbReference>
<proteinExistence type="predicted"/>
<evidence type="ECO:0000313" key="2">
    <source>
        <dbReference type="Proteomes" id="UP001283361"/>
    </source>
</evidence>
<dbReference type="AlphaFoldDB" id="A0AAE1AYG0"/>
<evidence type="ECO:0000313" key="1">
    <source>
        <dbReference type="EMBL" id="KAK3796385.1"/>
    </source>
</evidence>
<comment type="caution">
    <text evidence="1">The sequence shown here is derived from an EMBL/GenBank/DDBJ whole genome shotgun (WGS) entry which is preliminary data.</text>
</comment>
<organism evidence="1 2">
    <name type="scientific">Elysia crispata</name>
    <name type="common">lettuce slug</name>
    <dbReference type="NCBI Taxonomy" id="231223"/>
    <lineage>
        <taxon>Eukaryota</taxon>
        <taxon>Metazoa</taxon>
        <taxon>Spiralia</taxon>
        <taxon>Lophotrochozoa</taxon>
        <taxon>Mollusca</taxon>
        <taxon>Gastropoda</taxon>
        <taxon>Heterobranchia</taxon>
        <taxon>Euthyneura</taxon>
        <taxon>Panpulmonata</taxon>
        <taxon>Sacoglossa</taxon>
        <taxon>Placobranchoidea</taxon>
        <taxon>Plakobranchidae</taxon>
        <taxon>Elysia</taxon>
    </lineage>
</organism>
<name>A0AAE1AYG0_9GAST</name>
<sequence>MHLVEKFPVIWGLHCFLPATLIDKNWVVSHGHRPAGQRGMSPMEVKLPRPDIGQYRSVSEGRGSMKSSSSALLITEENQVLMRDQF</sequence>
<protein>
    <submittedName>
        <fullName evidence="1">Uncharacterized protein</fullName>
    </submittedName>
</protein>